<comment type="cofactor">
    <cofactor evidence="1 13">
        <name>pyridoxal 5'-phosphate</name>
        <dbReference type="ChEBI" id="CHEBI:597326"/>
    </cofactor>
</comment>
<evidence type="ECO:0000256" key="13">
    <source>
        <dbReference type="HAMAP-Rule" id="MF_00834"/>
    </source>
</evidence>
<keyword evidence="10 13" id="KW-0663">Pyridoxal phosphate</keyword>
<feature type="site" description="Participates in the substrate recognition with KAPA and in a stacking interaction with the adenine ring of SAM" evidence="13">
    <location>
        <position position="19"/>
    </location>
</feature>
<feature type="binding site" evidence="13">
    <location>
        <position position="319"/>
    </location>
    <ligand>
        <name>substrate</name>
    </ligand>
</feature>
<keyword evidence="8 13" id="KW-0949">S-adenosyl-L-methionine</keyword>
<evidence type="ECO:0000256" key="3">
    <source>
        <dbReference type="ARBA" id="ARBA00005063"/>
    </source>
</evidence>
<comment type="subcellular location">
    <subcellularLocation>
        <location evidence="2 13">Cytoplasm</location>
    </subcellularLocation>
</comment>
<dbReference type="HAMAP" id="MF_00834">
    <property type="entry name" value="BioA"/>
    <property type="match status" value="1"/>
</dbReference>
<dbReference type="SUPFAM" id="SSF53383">
    <property type="entry name" value="PLP-dependent transferases"/>
    <property type="match status" value="1"/>
</dbReference>
<feature type="binding site" evidence="13">
    <location>
        <position position="149"/>
    </location>
    <ligand>
        <name>substrate</name>
    </ligand>
</feature>
<dbReference type="PROSITE" id="PS00600">
    <property type="entry name" value="AA_TRANSFER_CLASS_3"/>
    <property type="match status" value="1"/>
</dbReference>
<feature type="binding site" evidence="13">
    <location>
        <begin position="320"/>
        <end position="321"/>
    </location>
    <ligand>
        <name>pyridoxal 5'-phosphate</name>
        <dbReference type="ChEBI" id="CHEBI:597326"/>
    </ligand>
</feature>
<comment type="function">
    <text evidence="13">Catalyzes the transfer of the alpha-amino group from S-adenosyl-L-methionine (SAM) to 7-keto-8-aminopelargonic acid (KAPA) to form 7,8-diaminopelargonic acid (DAPA). It is the only aminotransferase known to utilize SAM as an amino donor.</text>
</comment>
<comment type="similarity">
    <text evidence="12 13">Belongs to the class-III pyridoxal-phosphate-dependent aminotransferase family. BioA subfamily.</text>
</comment>
<dbReference type="NCBIfam" id="TIGR00508">
    <property type="entry name" value="bioA"/>
    <property type="match status" value="1"/>
</dbReference>
<comment type="catalytic activity">
    <reaction evidence="11 13">
        <text>(8S)-8-amino-7-oxononanoate + S-adenosyl-L-methionine = S-adenosyl-4-methylsulfanyl-2-oxobutanoate + (7R,8S)-7,8-diammoniononanoate</text>
        <dbReference type="Rhea" id="RHEA:16861"/>
        <dbReference type="ChEBI" id="CHEBI:16490"/>
        <dbReference type="ChEBI" id="CHEBI:59789"/>
        <dbReference type="ChEBI" id="CHEBI:149468"/>
        <dbReference type="ChEBI" id="CHEBI:149469"/>
        <dbReference type="EC" id="2.6.1.62"/>
    </reaction>
</comment>
<dbReference type="GO" id="GO:0004015">
    <property type="term" value="F:adenosylmethionine-8-amino-7-oxononanoate transaminase activity"/>
    <property type="evidence" value="ECO:0007669"/>
    <property type="project" value="UniProtKB-UniRule"/>
</dbReference>
<comment type="caution">
    <text evidence="13">Lacks conserved residue(s) required for the propagation of feature annotation.</text>
</comment>
<feature type="binding site" evidence="13">
    <location>
        <begin position="116"/>
        <end position="117"/>
    </location>
    <ligand>
        <name>pyridoxal 5'-phosphate</name>
        <dbReference type="ChEBI" id="CHEBI:597326"/>
    </ligand>
</feature>
<dbReference type="Proteomes" id="UP001197378">
    <property type="component" value="Unassembled WGS sequence"/>
</dbReference>
<dbReference type="GO" id="GO:0009102">
    <property type="term" value="P:biotin biosynthetic process"/>
    <property type="evidence" value="ECO:0007669"/>
    <property type="project" value="UniProtKB-UniRule"/>
</dbReference>
<dbReference type="Gene3D" id="3.40.640.10">
    <property type="entry name" value="Type I PLP-dependent aspartate aminotransferase-like (Major domain)"/>
    <property type="match status" value="1"/>
</dbReference>
<evidence type="ECO:0000313" key="15">
    <source>
        <dbReference type="Proteomes" id="UP001197378"/>
    </source>
</evidence>
<evidence type="ECO:0000256" key="10">
    <source>
        <dbReference type="ARBA" id="ARBA00022898"/>
    </source>
</evidence>
<keyword evidence="6 13" id="KW-0032">Aminotransferase</keyword>
<keyword evidence="15" id="KW-1185">Reference proteome</keyword>
<dbReference type="EMBL" id="JAAXYO010000182">
    <property type="protein sequence ID" value="MBU2789133.1"/>
    <property type="molecule type" value="Genomic_DNA"/>
</dbReference>
<keyword evidence="7 13" id="KW-0808">Transferase</keyword>
<feature type="binding site" evidence="13">
    <location>
        <position position="284"/>
    </location>
    <ligand>
        <name>substrate</name>
    </ligand>
</feature>
<evidence type="ECO:0000256" key="9">
    <source>
        <dbReference type="ARBA" id="ARBA00022756"/>
    </source>
</evidence>
<dbReference type="PANTHER" id="PTHR42684:SF17">
    <property type="entry name" value="ADENOSYLMETHIONINE-8-AMINO-7-OXONONANOATE AMINOTRANSFERASE"/>
    <property type="match status" value="1"/>
</dbReference>
<dbReference type="InterPro" id="IPR015421">
    <property type="entry name" value="PyrdxlP-dep_Trfase_major"/>
</dbReference>
<name>A0AAE2YSA9_9PROT</name>
<dbReference type="GO" id="GO:0005737">
    <property type="term" value="C:cytoplasm"/>
    <property type="evidence" value="ECO:0007669"/>
    <property type="project" value="UniProtKB-SubCell"/>
</dbReference>
<protein>
    <recommendedName>
        <fullName evidence="13">Adenosylmethionine-8-amino-7-oxononanoate aminotransferase</fullName>
        <ecNumber evidence="13">2.6.1.62</ecNumber>
    </recommendedName>
    <alternativeName>
        <fullName evidence="13">7,8-diamino-pelargonic acid aminotransferase</fullName>
        <shortName evidence="13">DAPA AT</shortName>
        <shortName evidence="13">DAPA aminotransferase</shortName>
    </alternativeName>
    <alternativeName>
        <fullName evidence="13">7,8-diaminononanoate synthase</fullName>
        <shortName evidence="13">DANS</shortName>
    </alternativeName>
    <alternativeName>
        <fullName evidence="13">Diaminopelargonic acid synthase</fullName>
    </alternativeName>
</protein>
<reference evidence="14" key="1">
    <citation type="journal article" date="2021" name="ISME J.">
        <title>Genomic evolution of the class Acidithiobacillia: deep-branching Proteobacteria living in extreme acidic conditions.</title>
        <authorList>
            <person name="Moya-Beltran A."/>
            <person name="Beard S."/>
            <person name="Rojas-Villalobos C."/>
            <person name="Issotta F."/>
            <person name="Gallardo Y."/>
            <person name="Ulloa R."/>
            <person name="Giaveno A."/>
            <person name="Degli Esposti M."/>
            <person name="Johnson D.B."/>
            <person name="Quatrini R."/>
        </authorList>
    </citation>
    <scope>NUCLEOTIDE SEQUENCE</scope>
    <source>
        <strain evidence="14">VAN18-1</strain>
    </source>
</reference>
<dbReference type="PIRSF" id="PIRSF000521">
    <property type="entry name" value="Transaminase_4ab_Lys_Orn"/>
    <property type="match status" value="1"/>
</dbReference>
<comment type="caution">
    <text evidence="14">The sequence shown here is derived from an EMBL/GenBank/DDBJ whole genome shotgun (WGS) entry which is preliminary data.</text>
</comment>
<dbReference type="AlphaFoldDB" id="A0AAE2YSA9"/>
<evidence type="ECO:0000256" key="12">
    <source>
        <dbReference type="ARBA" id="ARBA00060970"/>
    </source>
</evidence>
<dbReference type="CDD" id="cd00610">
    <property type="entry name" value="OAT_like"/>
    <property type="match status" value="1"/>
</dbReference>
<evidence type="ECO:0000256" key="1">
    <source>
        <dbReference type="ARBA" id="ARBA00001933"/>
    </source>
</evidence>
<dbReference type="InterPro" id="IPR049704">
    <property type="entry name" value="Aminotrans_3_PPA_site"/>
</dbReference>
<dbReference type="InterPro" id="IPR015424">
    <property type="entry name" value="PyrdxlP-dep_Trfase"/>
</dbReference>
<proteinExistence type="inferred from homology"/>
<dbReference type="GO" id="GO:0030170">
    <property type="term" value="F:pyridoxal phosphate binding"/>
    <property type="evidence" value="ECO:0007669"/>
    <property type="project" value="UniProtKB-UniRule"/>
</dbReference>
<organism evidence="14 15">
    <name type="scientific">Igneacidithiobacillus copahuensis</name>
    <dbReference type="NCBI Taxonomy" id="2724909"/>
    <lineage>
        <taxon>Bacteria</taxon>
        <taxon>Pseudomonadati</taxon>
        <taxon>Pseudomonadota</taxon>
        <taxon>Acidithiobacillia</taxon>
        <taxon>Acidithiobacillales</taxon>
        <taxon>Acidithiobacillaceae</taxon>
        <taxon>Igneacidithiobacillus</taxon>
    </lineage>
</organism>
<dbReference type="InterPro" id="IPR005815">
    <property type="entry name" value="BioA"/>
</dbReference>
<evidence type="ECO:0000256" key="2">
    <source>
        <dbReference type="ARBA" id="ARBA00004496"/>
    </source>
</evidence>
<evidence type="ECO:0000256" key="11">
    <source>
        <dbReference type="ARBA" id="ARBA00048449"/>
    </source>
</evidence>
<feature type="modified residue" description="N6-(pyridoxal phosphate)lysine" evidence="13">
    <location>
        <position position="284"/>
    </location>
</feature>
<dbReference type="InterPro" id="IPR015422">
    <property type="entry name" value="PyrdxlP-dep_Trfase_small"/>
</dbReference>
<dbReference type="Pfam" id="PF00202">
    <property type="entry name" value="Aminotran_3"/>
    <property type="match status" value="1"/>
</dbReference>
<feature type="binding site" evidence="13">
    <location>
        <position position="255"/>
    </location>
    <ligand>
        <name>pyridoxal 5'-phosphate</name>
        <dbReference type="ChEBI" id="CHEBI:597326"/>
    </ligand>
</feature>
<sequence>MKKEQELRDWDRRHFWHPFTQMSCWGDDDPWIIARGEGNYVYDIRGRKALDAIASLWCNVHGHRHPRLDAALQAQLQRVAHTTVLGASHPPGIRLAKGLTEIAPAGLERVFFSEDGAEAVEVAVKIAAQYWQNLGRKDKRRFLSVDDAYHGDTVGASSLGGFPLFHGVYGHLHFPVERLPSPWLLQQRLQGDAEAACASWLQSLEDRLRKSSREIIALILEGGVQGAAGILPYPRGILAGAAELCRRYEVLFIVDEVASGFGRSGSLFYCEQEGVRPDLLALGKGISGGYLPLAATLAQEQIYAAFLAPFGEAKQFYYGHTYTANPLACAVALENLALFAENDLLSSVRARIAQLQQGLQRFAGMPFSAAPRQFGLMAAVPLRNPQGGNAYPYGDRREYAVCRRAREAGVYLRPLGDSIVIVPPLSVTAAEIDLILRVLQDSMAEETAA</sequence>
<evidence type="ECO:0000256" key="4">
    <source>
        <dbReference type="ARBA" id="ARBA00011738"/>
    </source>
</evidence>
<evidence type="ECO:0000313" key="14">
    <source>
        <dbReference type="EMBL" id="MBU2789133.1"/>
    </source>
</evidence>
<keyword evidence="5 13" id="KW-0963">Cytoplasm</keyword>
<dbReference type="Gene3D" id="3.90.1150.10">
    <property type="entry name" value="Aspartate Aminotransferase, domain 1"/>
    <property type="match status" value="1"/>
</dbReference>
<keyword evidence="9 13" id="KW-0093">Biotin biosynthesis</keyword>
<evidence type="ECO:0000256" key="5">
    <source>
        <dbReference type="ARBA" id="ARBA00022490"/>
    </source>
</evidence>
<dbReference type="RefSeq" id="WP_215871465.1">
    <property type="nucleotide sequence ID" value="NZ_JAAXYO010000182.1"/>
</dbReference>
<gene>
    <name evidence="13 14" type="primary">bioA</name>
    <name evidence="14" type="ORF">HFQ13_13115</name>
</gene>
<evidence type="ECO:0000256" key="7">
    <source>
        <dbReference type="ARBA" id="ARBA00022679"/>
    </source>
</evidence>
<dbReference type="EC" id="2.6.1.62" evidence="13"/>
<comment type="pathway">
    <text evidence="3 13">Cofactor biosynthesis; biotin biosynthesis; 7,8-diaminononanoate from 8-amino-7-oxononanoate (SAM route): step 1/1.</text>
</comment>
<comment type="subunit">
    <text evidence="4 13">Homodimer.</text>
</comment>
<feature type="binding site" evidence="13">
    <location>
        <position position="413"/>
    </location>
    <ligand>
        <name>substrate</name>
    </ligand>
</feature>
<dbReference type="PANTHER" id="PTHR42684">
    <property type="entry name" value="ADENOSYLMETHIONINE-8-AMINO-7-OXONONANOATE AMINOTRANSFERASE"/>
    <property type="match status" value="1"/>
</dbReference>
<evidence type="ECO:0000256" key="6">
    <source>
        <dbReference type="ARBA" id="ARBA00022576"/>
    </source>
</evidence>
<dbReference type="InterPro" id="IPR005814">
    <property type="entry name" value="Aminotrans_3"/>
</dbReference>
<accession>A0AAE2YSA9</accession>
<dbReference type="FunFam" id="3.40.640.10:FF:000078">
    <property type="entry name" value="Adenosylmethionine-8-amino-7-oxononanoate aminotransferase"/>
    <property type="match status" value="1"/>
</dbReference>
<evidence type="ECO:0000256" key="8">
    <source>
        <dbReference type="ARBA" id="ARBA00022691"/>
    </source>
</evidence>